<sequence>MTTAEQRQCSADDFRLAMSRFPSGVVVVTTEDEDGRPYGFTASSLCSVSLDPPLLLVCLARSANSYPVFARAQRFAVSILAADQERTALRFAGGLGDKFSGGGLARSTAGGLVVGGALATLDCDTTDRYRAGDHMVLFGQVTAAETTSSPAPLVYVDRGFRTVS</sequence>
<gene>
    <name evidence="4" type="ORF">NCAST_34_04460</name>
</gene>
<evidence type="ECO:0000313" key="4">
    <source>
        <dbReference type="EMBL" id="GAD87316.1"/>
    </source>
</evidence>
<evidence type="ECO:0000256" key="2">
    <source>
        <dbReference type="ARBA" id="ARBA00023002"/>
    </source>
</evidence>
<dbReference type="PANTHER" id="PTHR30466">
    <property type="entry name" value="FLAVIN REDUCTASE"/>
    <property type="match status" value="1"/>
</dbReference>
<dbReference type="STRING" id="1824.SAMN05444423_104392"/>
<dbReference type="eggNOG" id="COG1853">
    <property type="taxonomic scope" value="Bacteria"/>
</dbReference>
<keyword evidence="5" id="KW-1185">Reference proteome</keyword>
<dbReference type="AlphaFoldDB" id="U5ELP9"/>
<dbReference type="InterPro" id="IPR002563">
    <property type="entry name" value="Flavin_Rdtase-like_dom"/>
</dbReference>
<organism evidence="4 5">
    <name type="scientific">Nocardia asteroides NBRC 15531</name>
    <dbReference type="NCBI Taxonomy" id="1110697"/>
    <lineage>
        <taxon>Bacteria</taxon>
        <taxon>Bacillati</taxon>
        <taxon>Actinomycetota</taxon>
        <taxon>Actinomycetes</taxon>
        <taxon>Mycobacteriales</taxon>
        <taxon>Nocardiaceae</taxon>
        <taxon>Nocardia</taxon>
    </lineage>
</organism>
<dbReference type="Pfam" id="PF01613">
    <property type="entry name" value="Flavin_Reduct"/>
    <property type="match status" value="1"/>
</dbReference>
<evidence type="ECO:0000259" key="3">
    <source>
        <dbReference type="SMART" id="SM00903"/>
    </source>
</evidence>
<dbReference type="GeneID" id="91516025"/>
<dbReference type="RefSeq" id="WP_019045912.1">
    <property type="nucleotide sequence ID" value="NZ_BAFO02000034.1"/>
</dbReference>
<accession>U5ELP9</accession>
<dbReference type="SMART" id="SM00903">
    <property type="entry name" value="Flavin_Reduct"/>
    <property type="match status" value="1"/>
</dbReference>
<dbReference type="InterPro" id="IPR012349">
    <property type="entry name" value="Split_barrel_FMN-bd"/>
</dbReference>
<keyword evidence="2" id="KW-0560">Oxidoreductase</keyword>
<comment type="similarity">
    <text evidence="1">Belongs to the non-flavoprotein flavin reductase family.</text>
</comment>
<dbReference type="EMBL" id="BAFO02000034">
    <property type="protein sequence ID" value="GAD87316.1"/>
    <property type="molecule type" value="Genomic_DNA"/>
</dbReference>
<dbReference type="Gene3D" id="2.30.110.10">
    <property type="entry name" value="Electron Transport, Fmn-binding Protein, Chain A"/>
    <property type="match status" value="1"/>
</dbReference>
<reference evidence="4 5" key="1">
    <citation type="journal article" date="2014" name="BMC Genomics">
        <title>Genome based analysis of type-I polyketide synthase and nonribosomal peptide synthetase gene clusters in seven strains of five representative Nocardia species.</title>
        <authorList>
            <person name="Komaki H."/>
            <person name="Ichikawa N."/>
            <person name="Hosoyama A."/>
            <person name="Takahashi-Nakaguchi A."/>
            <person name="Matsuzawa T."/>
            <person name="Suzuki K."/>
            <person name="Fujita N."/>
            <person name="Gonoi T."/>
        </authorList>
    </citation>
    <scope>NUCLEOTIDE SEQUENCE [LARGE SCALE GENOMIC DNA]</scope>
    <source>
        <strain evidence="4 5">NBRC 15531</strain>
    </source>
</reference>
<evidence type="ECO:0000313" key="5">
    <source>
        <dbReference type="Proteomes" id="UP000017048"/>
    </source>
</evidence>
<dbReference type="SUPFAM" id="SSF50475">
    <property type="entry name" value="FMN-binding split barrel"/>
    <property type="match status" value="1"/>
</dbReference>
<dbReference type="GO" id="GO:0006208">
    <property type="term" value="P:pyrimidine nucleobase catabolic process"/>
    <property type="evidence" value="ECO:0007669"/>
    <property type="project" value="TreeGrafter"/>
</dbReference>
<name>U5ELP9_NOCAS</name>
<dbReference type="PANTHER" id="PTHR30466:SF1">
    <property type="entry name" value="FMN REDUCTASE (NADH) RUTF"/>
    <property type="match status" value="1"/>
</dbReference>
<proteinExistence type="inferred from homology"/>
<protein>
    <submittedName>
        <fullName evidence="4">NADH-dependent flavin oxidoreductase</fullName>
    </submittedName>
</protein>
<dbReference type="GO" id="GO:0010181">
    <property type="term" value="F:FMN binding"/>
    <property type="evidence" value="ECO:0007669"/>
    <property type="project" value="InterPro"/>
</dbReference>
<dbReference type="Proteomes" id="UP000017048">
    <property type="component" value="Unassembled WGS sequence"/>
</dbReference>
<dbReference type="GO" id="GO:0042602">
    <property type="term" value="F:riboflavin reductase (NADPH) activity"/>
    <property type="evidence" value="ECO:0007669"/>
    <property type="project" value="TreeGrafter"/>
</dbReference>
<evidence type="ECO:0000256" key="1">
    <source>
        <dbReference type="ARBA" id="ARBA00008898"/>
    </source>
</evidence>
<dbReference type="InterPro" id="IPR050268">
    <property type="entry name" value="NADH-dep_flavin_reductase"/>
</dbReference>
<feature type="domain" description="Flavin reductase like" evidence="3">
    <location>
        <begin position="18"/>
        <end position="162"/>
    </location>
</feature>
<comment type="caution">
    <text evidence="4">The sequence shown here is derived from an EMBL/GenBank/DDBJ whole genome shotgun (WGS) entry which is preliminary data.</text>
</comment>